<dbReference type="OrthoDB" id="26750at2"/>
<keyword evidence="3" id="KW-1185">Reference proteome</keyword>
<reference evidence="2 3" key="1">
    <citation type="submission" date="2019-09" db="EMBL/GenBank/DDBJ databases">
        <title>Ecophysiology of the spiral-shaped methanotroph Methylospira mobilis as revealed by the complete genome sequence.</title>
        <authorList>
            <person name="Oshkin I.Y."/>
            <person name="Dedysh S.N."/>
            <person name="Miroshnikov K."/>
            <person name="Danilova O.V."/>
            <person name="Hakobyan A."/>
            <person name="Liesack W."/>
        </authorList>
    </citation>
    <scope>NUCLEOTIDE SEQUENCE [LARGE SCALE GENOMIC DNA]</scope>
    <source>
        <strain evidence="2 3">Shm1</strain>
    </source>
</reference>
<evidence type="ECO:0000313" key="3">
    <source>
        <dbReference type="Proteomes" id="UP000325755"/>
    </source>
</evidence>
<keyword evidence="2" id="KW-0378">Hydrolase</keyword>
<dbReference type="RefSeq" id="WP_153250199.1">
    <property type="nucleotide sequence ID" value="NZ_CP044205.1"/>
</dbReference>
<dbReference type="KEGG" id="mmob:F6R98_17650"/>
<sequence>MSAQPDEFPSRLSHDEYFALEQSEDQRYEYHAGEVFAMAGGSESHALIAMNSGAALVNALREKPCRVYGSDMKLYLREFDLFCYPDIQVLCEQGRRHEQFVENPQLIVEVLSDSTESYDRGLKFEHYRSIGSLTYYLLIAQGRKHVELYERESTERWILTAPQDQVVFSGLHIRLDIEDIYRQVDFTAA</sequence>
<dbReference type="InterPro" id="IPR011335">
    <property type="entry name" value="Restrct_endonuc-II-like"/>
</dbReference>
<organism evidence="2 3">
    <name type="scientific">Candidatus Methylospira mobilis</name>
    <dbReference type="NCBI Taxonomy" id="1808979"/>
    <lineage>
        <taxon>Bacteria</taxon>
        <taxon>Pseudomonadati</taxon>
        <taxon>Pseudomonadota</taxon>
        <taxon>Gammaproteobacteria</taxon>
        <taxon>Methylococcales</taxon>
        <taxon>Methylococcaceae</taxon>
        <taxon>Candidatus Methylospira</taxon>
    </lineage>
</organism>
<name>A0A5Q0BPL6_9GAMM</name>
<dbReference type="SUPFAM" id="SSF52980">
    <property type="entry name" value="Restriction endonuclease-like"/>
    <property type="match status" value="1"/>
</dbReference>
<dbReference type="GO" id="GO:0004519">
    <property type="term" value="F:endonuclease activity"/>
    <property type="evidence" value="ECO:0007669"/>
    <property type="project" value="UniProtKB-KW"/>
</dbReference>
<dbReference type="Gene3D" id="3.90.1570.10">
    <property type="entry name" value="tt1808, chain A"/>
    <property type="match status" value="1"/>
</dbReference>
<protein>
    <submittedName>
        <fullName evidence="2">Uma2 family endonuclease</fullName>
    </submittedName>
</protein>
<dbReference type="CDD" id="cd06260">
    <property type="entry name" value="DUF820-like"/>
    <property type="match status" value="1"/>
</dbReference>
<dbReference type="Pfam" id="PF05685">
    <property type="entry name" value="Uma2"/>
    <property type="match status" value="1"/>
</dbReference>
<evidence type="ECO:0000313" key="2">
    <source>
        <dbReference type="EMBL" id="QFY44231.1"/>
    </source>
</evidence>
<evidence type="ECO:0000259" key="1">
    <source>
        <dbReference type="Pfam" id="PF05685"/>
    </source>
</evidence>
<dbReference type="InterPro" id="IPR008538">
    <property type="entry name" value="Uma2"/>
</dbReference>
<keyword evidence="2" id="KW-0255">Endonuclease</keyword>
<dbReference type="AlphaFoldDB" id="A0A5Q0BPL6"/>
<keyword evidence="2" id="KW-0540">Nuclease</keyword>
<feature type="domain" description="Putative restriction endonuclease" evidence="1">
    <location>
        <begin position="15"/>
        <end position="162"/>
    </location>
</feature>
<dbReference type="Proteomes" id="UP000325755">
    <property type="component" value="Chromosome"/>
</dbReference>
<dbReference type="InParanoid" id="A0A5Q0BPL6"/>
<accession>A0A5Q0BPL6</accession>
<dbReference type="EMBL" id="CP044205">
    <property type="protein sequence ID" value="QFY44231.1"/>
    <property type="molecule type" value="Genomic_DNA"/>
</dbReference>
<dbReference type="PANTHER" id="PTHR36558:SF1">
    <property type="entry name" value="RESTRICTION ENDONUCLEASE DOMAIN-CONTAINING PROTEIN-RELATED"/>
    <property type="match status" value="1"/>
</dbReference>
<proteinExistence type="predicted"/>
<gene>
    <name evidence="2" type="ORF">F6R98_17650</name>
</gene>
<dbReference type="PANTHER" id="PTHR36558">
    <property type="entry name" value="GLR1098 PROTEIN"/>
    <property type="match status" value="1"/>
</dbReference>
<dbReference type="InterPro" id="IPR012296">
    <property type="entry name" value="Nuclease_put_TT1808"/>
</dbReference>